<evidence type="ECO:0000259" key="2">
    <source>
        <dbReference type="Pfam" id="PF13837"/>
    </source>
</evidence>
<evidence type="ECO:0000256" key="1">
    <source>
        <dbReference type="SAM" id="MobiDB-lite"/>
    </source>
</evidence>
<dbReference type="Pfam" id="PF13837">
    <property type="entry name" value="Myb_DNA-bind_4"/>
    <property type="match status" value="1"/>
</dbReference>
<dbReference type="InterPro" id="IPR044822">
    <property type="entry name" value="Myb_DNA-bind_4"/>
</dbReference>
<feature type="region of interest" description="Disordered" evidence="1">
    <location>
        <begin position="227"/>
        <end position="259"/>
    </location>
</feature>
<protein>
    <recommendedName>
        <fullName evidence="2">Myb/SANT-like DNA-binding domain-containing protein</fullName>
    </recommendedName>
</protein>
<feature type="compositionally biased region" description="Basic and acidic residues" evidence="1">
    <location>
        <begin position="239"/>
        <end position="248"/>
    </location>
</feature>
<evidence type="ECO:0000313" key="3">
    <source>
        <dbReference type="EMBL" id="KAL2630104.1"/>
    </source>
</evidence>
<dbReference type="EMBL" id="JBHFFA010000004">
    <property type="protein sequence ID" value="KAL2630104.1"/>
    <property type="molecule type" value="Genomic_DNA"/>
</dbReference>
<accession>A0ABD1YI78</accession>
<dbReference type="Gene3D" id="1.10.10.60">
    <property type="entry name" value="Homeodomain-like"/>
    <property type="match status" value="1"/>
</dbReference>
<dbReference type="Proteomes" id="UP001605036">
    <property type="component" value="Unassembled WGS sequence"/>
</dbReference>
<dbReference type="PANTHER" id="PTHR33492">
    <property type="entry name" value="OSJNBA0043A12.37 PROTEIN-RELATED"/>
    <property type="match status" value="1"/>
</dbReference>
<gene>
    <name evidence="3" type="ORF">R1flu_014790</name>
</gene>
<sequence>MAVTKVLLKVLRELVKVLIGVSRVLAWLFAFLCKRPKTTMARLSFNLYRAASAPSDARSASTQGNVPFDLQSQLTQGSPLLSPNSQVPPVGSLAAYGIRPMSLPLQPPELIFGSSLEGAVPMENLPSEEERPQSSRKRRRATHLEDTTSGTQTRIVWENWMVTCLLNAKKTEWDENEQLSARQQMLGSEAKWGKIADFMRARQVHFGVNQLRTKWESLLGQYKRLKDHQHKSGNPEYKSMTRDEKREAGLPYEFLSEWD</sequence>
<evidence type="ECO:0000313" key="4">
    <source>
        <dbReference type="Proteomes" id="UP001605036"/>
    </source>
</evidence>
<comment type="caution">
    <text evidence="3">The sequence shown here is derived from an EMBL/GenBank/DDBJ whole genome shotgun (WGS) entry which is preliminary data.</text>
</comment>
<name>A0ABD1YI78_9MARC</name>
<feature type="domain" description="Myb/SANT-like DNA-binding" evidence="2">
    <location>
        <begin position="157"/>
        <end position="234"/>
    </location>
</feature>
<dbReference type="AlphaFoldDB" id="A0ABD1YI78"/>
<proteinExistence type="predicted"/>
<organism evidence="3 4">
    <name type="scientific">Riccia fluitans</name>
    <dbReference type="NCBI Taxonomy" id="41844"/>
    <lineage>
        <taxon>Eukaryota</taxon>
        <taxon>Viridiplantae</taxon>
        <taxon>Streptophyta</taxon>
        <taxon>Embryophyta</taxon>
        <taxon>Marchantiophyta</taxon>
        <taxon>Marchantiopsida</taxon>
        <taxon>Marchantiidae</taxon>
        <taxon>Marchantiales</taxon>
        <taxon>Ricciaceae</taxon>
        <taxon>Riccia</taxon>
    </lineage>
</organism>
<reference evidence="3 4" key="1">
    <citation type="submission" date="2024-09" db="EMBL/GenBank/DDBJ databases">
        <title>Chromosome-scale assembly of Riccia fluitans.</title>
        <authorList>
            <person name="Paukszto L."/>
            <person name="Sawicki J."/>
            <person name="Karawczyk K."/>
            <person name="Piernik-Szablinska J."/>
            <person name="Szczecinska M."/>
            <person name="Mazdziarz M."/>
        </authorList>
    </citation>
    <scope>NUCLEOTIDE SEQUENCE [LARGE SCALE GENOMIC DNA]</scope>
    <source>
        <strain evidence="3">Rf_01</strain>
        <tissue evidence="3">Aerial parts of the thallus</tissue>
    </source>
</reference>
<dbReference type="PANTHER" id="PTHR33492:SF19">
    <property type="entry name" value="MYB-LIKE DOMAIN-CONTAINING PROTEIN"/>
    <property type="match status" value="1"/>
</dbReference>
<feature type="region of interest" description="Disordered" evidence="1">
    <location>
        <begin position="123"/>
        <end position="149"/>
    </location>
</feature>
<keyword evidence="4" id="KW-1185">Reference proteome</keyword>